<organism evidence="2 3">
    <name type="scientific">Eisenbergiella tayi</name>
    <dbReference type="NCBI Taxonomy" id="1432052"/>
    <lineage>
        <taxon>Bacteria</taxon>
        <taxon>Bacillati</taxon>
        <taxon>Bacillota</taxon>
        <taxon>Clostridia</taxon>
        <taxon>Lachnospirales</taxon>
        <taxon>Lachnospiraceae</taxon>
        <taxon>Eisenbergiella</taxon>
    </lineage>
</organism>
<feature type="transmembrane region" description="Helical" evidence="1">
    <location>
        <begin position="254"/>
        <end position="274"/>
    </location>
</feature>
<accession>A0A1E3U8X8</accession>
<feature type="transmembrane region" description="Helical" evidence="1">
    <location>
        <begin position="485"/>
        <end position="504"/>
    </location>
</feature>
<sequence length="770" mass="88291">MIKGIKFQKKFWFIIILLEIFILIIAGWSYKRKEPVNLNFTQDDLIYDSGENGAYLDTTSSSAYVASKEFLLPKGLYTVSINYEYSDPVLFSLTYIDGRYDSNASGDIPARITDNSTCDFRVSYSNRPMQVRGRLRGDAGEGSYILVKNISITDSPVALRNFVFELFLVLAFLNVILFLAVYRHKIRIDQENSRIFRALLVLTFIVSIPLMVDYLPSGHDLPFHLMRIEGLKAGLLSKVFPVKIQPDWLNGHGYAVSVFYGDVFLYFPALLRIFGISVQSVYKLYVLLVNIATIFISYYCFSKMSSKKCGLICAALYSLNIYRLVCLYTRAAVGEFTAMVFFPLVLYGLWKVYTLPGENKEHKQSWITIAAGYTGILVSHMISCEIIAIFTVLTCLLLWKSTFSKKNFWILVKAVMVIILLNLWFIVPVLDYLSSSVYVINNPNEYTPFRLDERAAYPAQLFMNTYGVTEQSKSYSAGTQNEMPMTLGISFLLLFAAWFIGGTTRKTNKSSNRMEMWLCVFLGMVSLLFVTYLLPYTALANLIPFLEFPERSLQYPWRFLSVAALFFTWLACLFFSDNELDIKKRYAIAAIIVVVAVWQGISFMSQILNQESPNRIYQEGNLTTCEVSGGEYLLLNSNKEDYINDVTYDVTKMEVKLWNRQYNKLELNITNLTQEEQQIEIPLLYYKGYKAEIKGGGYLGIKAGTSGRIRLDIPEDFKDTVTVGFEEPWYWRICELISLLSFIIIVINFFKRNIILSSMGKIRKVENSKQ</sequence>
<feature type="transmembrane region" description="Helical" evidence="1">
    <location>
        <begin position="408"/>
        <end position="427"/>
    </location>
</feature>
<reference evidence="2 3" key="1">
    <citation type="submission" date="2016-08" db="EMBL/GenBank/DDBJ databases">
        <authorList>
            <person name="Seilhamer J.J."/>
        </authorList>
    </citation>
    <scope>NUCLEOTIDE SEQUENCE [LARGE SCALE GENOMIC DNA]</scope>
    <source>
        <strain evidence="2 3">NML150140-1</strain>
    </source>
</reference>
<keyword evidence="1" id="KW-0472">Membrane</keyword>
<feature type="transmembrane region" description="Helical" evidence="1">
    <location>
        <begin position="370"/>
        <end position="399"/>
    </location>
</feature>
<evidence type="ECO:0000313" key="3">
    <source>
        <dbReference type="Proteomes" id="UP000094271"/>
    </source>
</evidence>
<dbReference type="OrthoDB" id="9784157at2"/>
<feature type="transmembrane region" description="Helical" evidence="1">
    <location>
        <begin position="587"/>
        <end position="608"/>
    </location>
</feature>
<feature type="transmembrane region" description="Helical" evidence="1">
    <location>
        <begin position="332"/>
        <end position="350"/>
    </location>
</feature>
<evidence type="ECO:0000256" key="1">
    <source>
        <dbReference type="SAM" id="Phobius"/>
    </source>
</evidence>
<dbReference type="AlphaFoldDB" id="A0A1E3U8X8"/>
<feature type="transmembrane region" description="Helical" evidence="1">
    <location>
        <begin position="194"/>
        <end position="212"/>
    </location>
</feature>
<gene>
    <name evidence="2" type="ORF">BEI59_29990</name>
</gene>
<proteinExistence type="predicted"/>
<evidence type="ECO:0000313" key="2">
    <source>
        <dbReference type="EMBL" id="ODR43790.1"/>
    </source>
</evidence>
<evidence type="ECO:0008006" key="4">
    <source>
        <dbReference type="Google" id="ProtNLM"/>
    </source>
</evidence>
<protein>
    <recommendedName>
        <fullName evidence="4">Membrane protein 6-pyruvoyl-tetrahydropterin synthase-related domain-containing protein</fullName>
    </recommendedName>
</protein>
<dbReference type="Proteomes" id="UP000094271">
    <property type="component" value="Unassembled WGS sequence"/>
</dbReference>
<keyword evidence="1" id="KW-0812">Transmembrane</keyword>
<feature type="transmembrane region" description="Helical" evidence="1">
    <location>
        <begin position="729"/>
        <end position="750"/>
    </location>
</feature>
<keyword evidence="1" id="KW-1133">Transmembrane helix</keyword>
<feature type="transmembrane region" description="Helical" evidence="1">
    <location>
        <begin position="516"/>
        <end position="535"/>
    </location>
</feature>
<feature type="transmembrane region" description="Helical" evidence="1">
    <location>
        <begin position="162"/>
        <end position="182"/>
    </location>
</feature>
<dbReference type="EMBL" id="MEHA01000033">
    <property type="protein sequence ID" value="ODR43790.1"/>
    <property type="molecule type" value="Genomic_DNA"/>
</dbReference>
<feature type="transmembrane region" description="Helical" evidence="1">
    <location>
        <begin position="305"/>
        <end position="325"/>
    </location>
</feature>
<comment type="caution">
    <text evidence="2">The sequence shown here is derived from an EMBL/GenBank/DDBJ whole genome shotgun (WGS) entry which is preliminary data.</text>
</comment>
<dbReference type="RefSeq" id="WP_069432192.1">
    <property type="nucleotide sequence ID" value="NZ_MEHA01000033.1"/>
</dbReference>
<feature type="transmembrane region" description="Helical" evidence="1">
    <location>
        <begin position="281"/>
        <end position="299"/>
    </location>
</feature>
<feature type="transmembrane region" description="Helical" evidence="1">
    <location>
        <begin position="555"/>
        <end position="575"/>
    </location>
</feature>
<name>A0A1E3U8X8_9FIRM</name>
<feature type="transmembrane region" description="Helical" evidence="1">
    <location>
        <begin position="12"/>
        <end position="30"/>
    </location>
</feature>